<proteinExistence type="predicted"/>
<evidence type="ECO:0000313" key="2">
    <source>
        <dbReference type="Proteomes" id="UP000628775"/>
    </source>
</evidence>
<protein>
    <submittedName>
        <fullName evidence="1">Uncharacterized protein</fullName>
    </submittedName>
</protein>
<dbReference type="RefSeq" id="WP_188698464.1">
    <property type="nucleotide sequence ID" value="NZ_BMIR01000028.1"/>
</dbReference>
<comment type="caution">
    <text evidence="1">The sequence shown here is derived from an EMBL/GenBank/DDBJ whole genome shotgun (WGS) entry which is preliminary data.</text>
</comment>
<evidence type="ECO:0000313" key="1">
    <source>
        <dbReference type="EMBL" id="GGE55072.1"/>
    </source>
</evidence>
<reference evidence="1" key="2">
    <citation type="submission" date="2020-09" db="EMBL/GenBank/DDBJ databases">
        <authorList>
            <person name="Sun Q."/>
            <person name="Zhou Y."/>
        </authorList>
    </citation>
    <scope>NUCLEOTIDE SEQUENCE</scope>
    <source>
        <strain evidence="1">CGMCC 1.15371</strain>
    </source>
</reference>
<accession>A0A8J2YNE0</accession>
<dbReference type="AlphaFoldDB" id="A0A8J2YNE0"/>
<sequence length="79" mass="9015">MKVLKLDSEVLKNDDLPPLSITIAHSQLTVIYSDTDLQAKFLKAIKKSKSVILLDFQDGVYERLTIEANIAFYHNWFGC</sequence>
<reference evidence="1" key="1">
    <citation type="journal article" date="2014" name="Int. J. Syst. Evol. Microbiol.">
        <title>Complete genome sequence of Corynebacterium casei LMG S-19264T (=DSM 44701T), isolated from a smear-ripened cheese.</title>
        <authorList>
            <consortium name="US DOE Joint Genome Institute (JGI-PGF)"/>
            <person name="Walter F."/>
            <person name="Albersmeier A."/>
            <person name="Kalinowski J."/>
            <person name="Ruckert C."/>
        </authorList>
    </citation>
    <scope>NUCLEOTIDE SEQUENCE</scope>
    <source>
        <strain evidence="1">CGMCC 1.15371</strain>
    </source>
</reference>
<name>A0A8J2YNE0_9BACL</name>
<keyword evidence="2" id="KW-1185">Reference proteome</keyword>
<organism evidence="1 2">
    <name type="scientific">Pullulanibacillus camelliae</name>
    <dbReference type="NCBI Taxonomy" id="1707096"/>
    <lineage>
        <taxon>Bacteria</taxon>
        <taxon>Bacillati</taxon>
        <taxon>Bacillota</taxon>
        <taxon>Bacilli</taxon>
        <taxon>Bacillales</taxon>
        <taxon>Sporolactobacillaceae</taxon>
        <taxon>Pullulanibacillus</taxon>
    </lineage>
</organism>
<dbReference type="EMBL" id="BMIR01000028">
    <property type="protein sequence ID" value="GGE55072.1"/>
    <property type="molecule type" value="Genomic_DNA"/>
</dbReference>
<gene>
    <name evidence="1" type="ORF">GCM10011391_37550</name>
</gene>
<dbReference type="Proteomes" id="UP000628775">
    <property type="component" value="Unassembled WGS sequence"/>
</dbReference>